<dbReference type="InterPro" id="IPR031704">
    <property type="entry name" value="Glyco_hydro_36_N"/>
</dbReference>
<dbReference type="PANTHER" id="PTHR43053">
    <property type="entry name" value="GLYCOSIDASE FAMILY 31"/>
    <property type="match status" value="1"/>
</dbReference>
<dbReference type="PROSITE" id="PS00512">
    <property type="entry name" value="ALPHA_GALACTOSIDASE"/>
    <property type="match status" value="1"/>
</dbReference>
<keyword evidence="5 6" id="KW-0326">Glycosidase</keyword>
<feature type="domain" description="Glycosyl hydrolase family 36 C-terminal" evidence="7">
    <location>
        <begin position="650"/>
        <end position="751"/>
    </location>
</feature>
<dbReference type="Gene3D" id="3.20.20.70">
    <property type="entry name" value="Aldolase class I"/>
    <property type="match status" value="1"/>
</dbReference>
<proteinExistence type="inferred from homology"/>
<evidence type="ECO:0000259" key="7">
    <source>
        <dbReference type="Pfam" id="PF16874"/>
    </source>
</evidence>
<evidence type="ECO:0000256" key="3">
    <source>
        <dbReference type="ARBA" id="ARBA00012755"/>
    </source>
</evidence>
<dbReference type="Proteomes" id="UP001596110">
    <property type="component" value="Unassembled WGS sequence"/>
</dbReference>
<evidence type="ECO:0000259" key="8">
    <source>
        <dbReference type="Pfam" id="PF16875"/>
    </source>
</evidence>
<organism evidence="9 10">
    <name type="scientific">Streptococcus caledonicus</name>
    <dbReference type="NCBI Taxonomy" id="2614158"/>
    <lineage>
        <taxon>Bacteria</taxon>
        <taxon>Bacillati</taxon>
        <taxon>Bacillota</taxon>
        <taxon>Bacilli</taxon>
        <taxon>Lactobacillales</taxon>
        <taxon>Streptococcaceae</taxon>
        <taxon>Streptococcus</taxon>
    </lineage>
</organism>
<evidence type="ECO:0000256" key="1">
    <source>
        <dbReference type="ARBA" id="ARBA00001255"/>
    </source>
</evidence>
<accession>A0ABW0UE73</accession>
<protein>
    <recommendedName>
        <fullName evidence="3 6">Alpha-galactosidase</fullName>
        <ecNumber evidence="3 6">3.2.1.22</ecNumber>
    </recommendedName>
</protein>
<dbReference type="InterPro" id="IPR050985">
    <property type="entry name" value="Alpha-glycosidase_related"/>
</dbReference>
<dbReference type="InterPro" id="IPR002252">
    <property type="entry name" value="Glyco_hydro_36"/>
</dbReference>
<comment type="similarity">
    <text evidence="2">Belongs to the glycosyl hydrolase 36 family.</text>
</comment>
<dbReference type="EC" id="3.2.1.22" evidence="3 6"/>
<dbReference type="SUPFAM" id="SSF51445">
    <property type="entry name" value="(Trans)glycosidases"/>
    <property type="match status" value="1"/>
</dbReference>
<dbReference type="InterPro" id="IPR013785">
    <property type="entry name" value="Aldolase_TIM"/>
</dbReference>
<dbReference type="InterPro" id="IPR031705">
    <property type="entry name" value="Glyco_hydro_36_C"/>
</dbReference>
<evidence type="ECO:0000256" key="5">
    <source>
        <dbReference type="ARBA" id="ARBA00023295"/>
    </source>
</evidence>
<dbReference type="PRINTS" id="PR00743">
    <property type="entry name" value="GLHYDRLASE36"/>
</dbReference>
<feature type="domain" description="Glycosyl hydrolase family 36 N-terminal" evidence="8">
    <location>
        <begin position="31"/>
        <end position="286"/>
    </location>
</feature>
<dbReference type="Gene3D" id="2.60.40.1180">
    <property type="entry name" value="Golgi alpha-mannosidase II"/>
    <property type="match status" value="1"/>
</dbReference>
<dbReference type="InterPro" id="IPR000111">
    <property type="entry name" value="Glyco_hydro_27/36_CS"/>
</dbReference>
<evidence type="ECO:0000256" key="6">
    <source>
        <dbReference type="PIRNR" id="PIRNR005536"/>
    </source>
</evidence>
<keyword evidence="10" id="KW-1185">Reference proteome</keyword>
<dbReference type="Pfam" id="PF16875">
    <property type="entry name" value="Glyco_hydro_36N"/>
    <property type="match status" value="1"/>
</dbReference>
<dbReference type="InterPro" id="IPR038417">
    <property type="entry name" value="Alpga-gal_N_sf"/>
</dbReference>
<dbReference type="InterPro" id="IPR013780">
    <property type="entry name" value="Glyco_hydro_b"/>
</dbReference>
<evidence type="ECO:0000256" key="2">
    <source>
        <dbReference type="ARBA" id="ARBA00006202"/>
    </source>
</evidence>
<dbReference type="PANTHER" id="PTHR43053:SF3">
    <property type="entry name" value="ALPHA-GALACTOSIDASE C-RELATED"/>
    <property type="match status" value="1"/>
</dbReference>
<dbReference type="RefSeq" id="WP_156806420.1">
    <property type="nucleotide sequence ID" value="NZ_JBHSOJ010000006.1"/>
</dbReference>
<evidence type="ECO:0000313" key="10">
    <source>
        <dbReference type="Proteomes" id="UP001596110"/>
    </source>
</evidence>
<dbReference type="InterPro" id="IPR017853">
    <property type="entry name" value="GH"/>
</dbReference>
<evidence type="ECO:0000313" key="9">
    <source>
        <dbReference type="EMBL" id="MFC5630226.1"/>
    </source>
</evidence>
<evidence type="ECO:0000256" key="4">
    <source>
        <dbReference type="ARBA" id="ARBA00022801"/>
    </source>
</evidence>
<dbReference type="PIRSF" id="PIRSF005536">
    <property type="entry name" value="Agal"/>
    <property type="match status" value="1"/>
</dbReference>
<dbReference type="Pfam" id="PF02065">
    <property type="entry name" value="Melibiase"/>
    <property type="match status" value="1"/>
</dbReference>
<reference evidence="10" key="1">
    <citation type="journal article" date="2019" name="Int. J. Syst. Evol. Microbiol.">
        <title>The Global Catalogue of Microorganisms (GCM) 10K type strain sequencing project: providing services to taxonomists for standard genome sequencing and annotation.</title>
        <authorList>
            <consortium name="The Broad Institute Genomics Platform"/>
            <consortium name="The Broad Institute Genome Sequencing Center for Infectious Disease"/>
            <person name="Wu L."/>
            <person name="Ma J."/>
        </authorList>
    </citation>
    <scope>NUCLEOTIDE SEQUENCE [LARGE SCALE GENOMIC DNA]</scope>
    <source>
        <strain evidence="10">DT43</strain>
    </source>
</reference>
<gene>
    <name evidence="9" type="ORF">ACFPQ3_01060</name>
</gene>
<dbReference type="Gene3D" id="2.70.98.60">
    <property type="entry name" value="alpha-galactosidase from lactobacil brevis"/>
    <property type="match status" value="1"/>
</dbReference>
<dbReference type="Pfam" id="PF16874">
    <property type="entry name" value="Glyco_hydro_36C"/>
    <property type="match status" value="1"/>
</dbReference>
<dbReference type="EMBL" id="JBHSOJ010000006">
    <property type="protein sequence ID" value="MFC5630226.1"/>
    <property type="molecule type" value="Genomic_DNA"/>
</dbReference>
<sequence length="755" mass="86031">MMTLITFIPETRTFHLSNERLSYLFMIEEGGLLSHLYFGKKVKRYHNHMTYPRIDRGFSGNIPSINERGYSKDTLPQEFSGGHSGDYRTPSLMVKGVTGSYSVDLRYKSHRMEVGKPVLEGLPASFATVDEAETLIITLEDSLLNLEVELFYTIFKNQDIIARSSRLINCGNQNLIVEKVASLQIDFVAKDFDVISLPGAYANERHMERETIGYGIKTYSSKRGTSSHHMNPFLVLADKKTDEFTGDSYGFHLVYSGNHSFEVEKDHISQVRLVAGINDYGFEWHLGAGESFQAPEVLMTYSENGLNGMSQNFHHIIRDNVVRSKHRNKERPILVNNWEATYFDFNEEKLHPIVDEAKKMGIEMFVLDDGWFGHRNDDQSSLGDWQVWEDKFPNGLKHFADYVHKQGLKFGLWFEPEMISKDSNLYRSHPDYLMQIPGREPSPSRSQFVLDMGRKDVQDAIFTQLKLLLDEGYIDYIKWDMNRHLSDIHSLALIPNRQGEAGHRYVLGVYALLEKITSTYPDILFEGCSGGGGRFDLGWAYYMPQSWASDNTDALARLTIQYGTSLAYPISMMTSHVSAVPNHQTGRVTTLEARAHVAMSGVLGYELDLTKMSDSDKVDVIEQIASYKKIRPLVQYGDFYRLKSPKAGNETAWIFVSENQKEALLFTAHVLAHAQPYLSKTLLIGLNPDWDYRLEELPTGQLLGHSVGYFDSIYATQPMKNGSILSGDELMQMGIYNPIVRQDMATQLYYFKAID</sequence>
<dbReference type="CDD" id="cd14791">
    <property type="entry name" value="GH36"/>
    <property type="match status" value="1"/>
</dbReference>
<keyword evidence="4 6" id="KW-0378">Hydrolase</keyword>
<name>A0ABW0UE73_9STRE</name>
<comment type="caution">
    <text evidence="9">The sequence shown here is derived from an EMBL/GenBank/DDBJ whole genome shotgun (WGS) entry which is preliminary data.</text>
</comment>
<comment type="catalytic activity">
    <reaction evidence="1 6">
        <text>Hydrolysis of terminal, non-reducing alpha-D-galactose residues in alpha-D-galactosides, including galactose oligosaccharides, galactomannans and galactolipids.</text>
        <dbReference type="EC" id="3.2.1.22"/>
    </reaction>
</comment>